<reference evidence="2 3" key="1">
    <citation type="journal article" date="2020" name="Genome Biol. Evol.">
        <title>A new high-quality draft genome assembly of the Chinese cordyceps Ophiocordyceps sinensis.</title>
        <authorList>
            <person name="Shu R."/>
            <person name="Zhang J."/>
            <person name="Meng Q."/>
            <person name="Zhang H."/>
            <person name="Zhou G."/>
            <person name="Li M."/>
            <person name="Wu P."/>
            <person name="Zhao Y."/>
            <person name="Chen C."/>
            <person name="Qin Q."/>
        </authorList>
    </citation>
    <scope>NUCLEOTIDE SEQUENCE [LARGE SCALE GENOMIC DNA]</scope>
    <source>
        <strain evidence="2 3">IOZ07</strain>
    </source>
</reference>
<dbReference type="OrthoDB" id="417112at2759"/>
<accession>A0A8H4PNB1</accession>
<dbReference type="Proteomes" id="UP000557566">
    <property type="component" value="Unassembled WGS sequence"/>
</dbReference>
<dbReference type="PANTHER" id="PTHR11060:SF0">
    <property type="entry name" value="PROTEIN MEMO1"/>
    <property type="match status" value="1"/>
</dbReference>
<dbReference type="InterPro" id="IPR002737">
    <property type="entry name" value="MEMO1_fam"/>
</dbReference>
<proteinExistence type="inferred from homology"/>
<dbReference type="PANTHER" id="PTHR11060">
    <property type="entry name" value="PROTEIN MEMO1"/>
    <property type="match status" value="1"/>
</dbReference>
<keyword evidence="3" id="KW-1185">Reference proteome</keyword>
<evidence type="ECO:0008006" key="4">
    <source>
        <dbReference type="Google" id="ProtNLM"/>
    </source>
</evidence>
<protein>
    <recommendedName>
        <fullName evidence="4">DUF52 domain-containing protein</fullName>
    </recommendedName>
</protein>
<dbReference type="CDD" id="cd07361">
    <property type="entry name" value="MEMO_like"/>
    <property type="match status" value="1"/>
</dbReference>
<organism evidence="2 3">
    <name type="scientific">Ophiocordyceps sinensis</name>
    <dbReference type="NCBI Taxonomy" id="72228"/>
    <lineage>
        <taxon>Eukaryota</taxon>
        <taxon>Fungi</taxon>
        <taxon>Dikarya</taxon>
        <taxon>Ascomycota</taxon>
        <taxon>Pezizomycotina</taxon>
        <taxon>Sordariomycetes</taxon>
        <taxon>Hypocreomycetidae</taxon>
        <taxon>Hypocreales</taxon>
        <taxon>Ophiocordycipitaceae</taxon>
        <taxon>Ophiocordyceps</taxon>
    </lineage>
</organism>
<dbReference type="NCBIfam" id="TIGR04336">
    <property type="entry name" value="AmmeMemoSam_B"/>
    <property type="match status" value="1"/>
</dbReference>
<dbReference type="EMBL" id="JAAVMX010000005">
    <property type="protein sequence ID" value="KAF4507503.1"/>
    <property type="molecule type" value="Genomic_DNA"/>
</dbReference>
<dbReference type="Pfam" id="PF01875">
    <property type="entry name" value="Memo"/>
    <property type="match status" value="1"/>
</dbReference>
<evidence type="ECO:0000256" key="1">
    <source>
        <dbReference type="ARBA" id="ARBA00006315"/>
    </source>
</evidence>
<evidence type="ECO:0000313" key="3">
    <source>
        <dbReference type="Proteomes" id="UP000557566"/>
    </source>
</evidence>
<comment type="similarity">
    <text evidence="1">Belongs to the MEMO1 family.</text>
</comment>
<gene>
    <name evidence="2" type="ORF">G6O67_003994</name>
</gene>
<dbReference type="Gene3D" id="3.40.830.10">
    <property type="entry name" value="LigB-like"/>
    <property type="match status" value="1"/>
</dbReference>
<dbReference type="HAMAP" id="MF_00055">
    <property type="entry name" value="MEMO1"/>
    <property type="match status" value="1"/>
</dbReference>
<evidence type="ECO:0000313" key="2">
    <source>
        <dbReference type="EMBL" id="KAF4507503.1"/>
    </source>
</evidence>
<comment type="caution">
    <text evidence="2">The sequence shown here is derived from an EMBL/GenBank/DDBJ whole genome shotgun (WGS) entry which is preliminary data.</text>
</comment>
<sequence length="331" mass="36562">MATRPAGKAGSWYLSDAQRLHARLDEYLAAVHIAMQQQQQDSPQLPVPGARVVIAPHAGYDYSGKCAAWAYSCLDLRNVKRVFVLGPSHTYYLEGCAVTAFAKYATPFGDLTVDRATIQQVKQAGSMANIPQRNDEKEHSLEMHLPYLYKRCQMTFISPQDFPTIVPLLIGDNDLDEEKSVGRVLVPHLKNPENAFIVSSDFCHWGSSYQYMAYSADESLSALVNLDKHDDAPPGPPIHDSIRWLDESAMHAVASGRHDAFVANIQKTRNTVCGRHPIGVTMAGLELLAKEAGGGGDGTKYRFNIVQYDRSNLVKQPDDFSVSYVSAYAVL</sequence>
<dbReference type="AlphaFoldDB" id="A0A8H4PNB1"/>
<name>A0A8H4PNB1_9HYPO</name>